<dbReference type="Pfam" id="PF03372">
    <property type="entry name" value="Exo_endo_phos"/>
    <property type="match status" value="1"/>
</dbReference>
<proteinExistence type="predicted"/>
<gene>
    <name evidence="2" type="ORF">COT44_01725</name>
</gene>
<name>A0A2M6XDH4_9BACT</name>
<dbReference type="Proteomes" id="UP000228996">
    <property type="component" value="Unassembled WGS sequence"/>
</dbReference>
<dbReference type="InterPro" id="IPR036691">
    <property type="entry name" value="Endo/exonu/phosph_ase_sf"/>
</dbReference>
<reference evidence="3" key="1">
    <citation type="submission" date="2017-09" db="EMBL/GenBank/DDBJ databases">
        <title>Depth-based differentiation of microbial function through sediment-hosted aquifers and enrichment of novel symbionts in the deep terrestrial subsurface.</title>
        <authorList>
            <person name="Probst A.J."/>
            <person name="Ladd B."/>
            <person name="Jarett J.K."/>
            <person name="Geller-Mcgrath D.E."/>
            <person name="Sieber C.M.K."/>
            <person name="Emerson J.B."/>
            <person name="Anantharaman K."/>
            <person name="Thomas B.C."/>
            <person name="Malmstrom R."/>
            <person name="Stieglmeier M."/>
            <person name="Klingl A."/>
            <person name="Woyke T."/>
            <person name="Ryan C.M."/>
            <person name="Banfield J.F."/>
        </authorList>
    </citation>
    <scope>NUCLEOTIDE SEQUENCE [LARGE SCALE GENOMIC DNA]</scope>
</reference>
<dbReference type="GO" id="GO:0003824">
    <property type="term" value="F:catalytic activity"/>
    <property type="evidence" value="ECO:0007669"/>
    <property type="project" value="InterPro"/>
</dbReference>
<accession>A0A2M6XDH4</accession>
<dbReference type="EMBL" id="PEYO01000008">
    <property type="protein sequence ID" value="PIU03733.1"/>
    <property type="molecule type" value="Genomic_DNA"/>
</dbReference>
<sequence length="60" mass="7033">MKLISWNVNGLRSAEVEFIKFINDQQPDVIMIQELRAEPNQLSMFLCQIPDYKKFFNPSG</sequence>
<dbReference type="SUPFAM" id="SSF56219">
    <property type="entry name" value="DNase I-like"/>
    <property type="match status" value="1"/>
</dbReference>
<feature type="domain" description="Endonuclease/exonuclease/phosphatase" evidence="1">
    <location>
        <begin position="4"/>
        <end position="44"/>
    </location>
</feature>
<dbReference type="Gene3D" id="3.60.10.10">
    <property type="entry name" value="Endonuclease/exonuclease/phosphatase"/>
    <property type="match status" value="1"/>
</dbReference>
<feature type="non-terminal residue" evidence="2">
    <location>
        <position position="60"/>
    </location>
</feature>
<comment type="caution">
    <text evidence="2">The sequence shown here is derived from an EMBL/GenBank/DDBJ whole genome shotgun (WGS) entry which is preliminary data.</text>
</comment>
<dbReference type="AlphaFoldDB" id="A0A2M6XDH4"/>
<evidence type="ECO:0000259" key="1">
    <source>
        <dbReference type="Pfam" id="PF03372"/>
    </source>
</evidence>
<evidence type="ECO:0000313" key="2">
    <source>
        <dbReference type="EMBL" id="PIU03733.1"/>
    </source>
</evidence>
<organism evidence="2 3">
    <name type="scientific">Candidatus Shapirobacteria bacterium CG08_land_8_20_14_0_20_39_18</name>
    <dbReference type="NCBI Taxonomy" id="1974883"/>
    <lineage>
        <taxon>Bacteria</taxon>
        <taxon>Candidatus Shapironibacteriota</taxon>
    </lineage>
</organism>
<dbReference type="InterPro" id="IPR005135">
    <property type="entry name" value="Endo/exonuclease/phosphatase"/>
</dbReference>
<evidence type="ECO:0000313" key="3">
    <source>
        <dbReference type="Proteomes" id="UP000228996"/>
    </source>
</evidence>
<protein>
    <submittedName>
        <fullName evidence="2">Exodeoxyribonuclease III</fullName>
    </submittedName>
</protein>